<dbReference type="Pfam" id="PF01471">
    <property type="entry name" value="PG_binding_1"/>
    <property type="match status" value="2"/>
</dbReference>
<feature type="domain" description="Peptidoglycan binding-like" evidence="1">
    <location>
        <begin position="85"/>
        <end position="122"/>
    </location>
</feature>
<organism evidence="2 3">
    <name type="scientific">Pseudahrensia aquimaris</name>
    <dbReference type="NCBI Taxonomy" id="744461"/>
    <lineage>
        <taxon>Bacteria</taxon>
        <taxon>Pseudomonadati</taxon>
        <taxon>Pseudomonadota</taxon>
        <taxon>Alphaproteobacteria</taxon>
        <taxon>Hyphomicrobiales</taxon>
        <taxon>Ahrensiaceae</taxon>
        <taxon>Pseudahrensia</taxon>
    </lineage>
</organism>
<gene>
    <name evidence="2" type="ORF">ACFQ14_14495</name>
</gene>
<keyword evidence="3" id="KW-1185">Reference proteome</keyword>
<comment type="caution">
    <text evidence="2">The sequence shown here is derived from an EMBL/GenBank/DDBJ whole genome shotgun (WGS) entry which is preliminary data.</text>
</comment>
<proteinExistence type="predicted"/>
<dbReference type="RefSeq" id="WP_377213471.1">
    <property type="nucleotide sequence ID" value="NZ_JBHTJV010000025.1"/>
</dbReference>
<accession>A0ABW3FGI9</accession>
<evidence type="ECO:0000313" key="3">
    <source>
        <dbReference type="Proteomes" id="UP001597101"/>
    </source>
</evidence>
<dbReference type="InterPro" id="IPR002477">
    <property type="entry name" value="Peptidoglycan-bd-like"/>
</dbReference>
<dbReference type="SUPFAM" id="SSF47090">
    <property type="entry name" value="PGBD-like"/>
    <property type="match status" value="2"/>
</dbReference>
<protein>
    <submittedName>
        <fullName evidence="2">Peptidoglycan-binding protein</fullName>
    </submittedName>
</protein>
<dbReference type="InterPro" id="IPR036366">
    <property type="entry name" value="PGBDSf"/>
</dbReference>
<dbReference type="InterPro" id="IPR036365">
    <property type="entry name" value="PGBD-like_sf"/>
</dbReference>
<dbReference type="Proteomes" id="UP001597101">
    <property type="component" value="Unassembled WGS sequence"/>
</dbReference>
<dbReference type="EMBL" id="JBHTJV010000025">
    <property type="protein sequence ID" value="MFD0917612.1"/>
    <property type="molecule type" value="Genomic_DNA"/>
</dbReference>
<name>A0ABW3FGI9_9HYPH</name>
<evidence type="ECO:0000313" key="2">
    <source>
        <dbReference type="EMBL" id="MFD0917612.1"/>
    </source>
</evidence>
<sequence length="184" mass="19238">MSILKRGLKGVPVKRLQESLGIGADGDFGPGTERAVKEFQKANGLVVDGIAGPDTFTAMGLHELVLLRVGSRGEAVKKMQADLGIDADGRFGPGTKKAVMTFQEANGLVADGMAGPATLSKMASFADVVTPETVARAEVSEAEAADWEVGPLPQIEGGWEPVKGGMDEPAPTKSMWGRVKGWFG</sequence>
<reference evidence="3" key="1">
    <citation type="journal article" date="2019" name="Int. J. Syst. Evol. Microbiol.">
        <title>The Global Catalogue of Microorganisms (GCM) 10K type strain sequencing project: providing services to taxonomists for standard genome sequencing and annotation.</title>
        <authorList>
            <consortium name="The Broad Institute Genomics Platform"/>
            <consortium name="The Broad Institute Genome Sequencing Center for Infectious Disease"/>
            <person name="Wu L."/>
            <person name="Ma J."/>
        </authorList>
    </citation>
    <scope>NUCLEOTIDE SEQUENCE [LARGE SCALE GENOMIC DNA]</scope>
    <source>
        <strain evidence="3">CCUG 60023</strain>
    </source>
</reference>
<feature type="domain" description="Peptidoglycan binding-like" evidence="1">
    <location>
        <begin position="22"/>
        <end position="59"/>
    </location>
</feature>
<evidence type="ECO:0000259" key="1">
    <source>
        <dbReference type="Pfam" id="PF01471"/>
    </source>
</evidence>
<dbReference type="Gene3D" id="1.10.101.10">
    <property type="entry name" value="PGBD-like superfamily/PGBD"/>
    <property type="match status" value="2"/>
</dbReference>